<dbReference type="AlphaFoldDB" id="X0UWP5"/>
<evidence type="ECO:0000313" key="1">
    <source>
        <dbReference type="EMBL" id="GAG03602.1"/>
    </source>
</evidence>
<dbReference type="EMBL" id="BARS01021437">
    <property type="protein sequence ID" value="GAG03602.1"/>
    <property type="molecule type" value="Genomic_DNA"/>
</dbReference>
<accession>X0UWP5</accession>
<organism evidence="1">
    <name type="scientific">marine sediment metagenome</name>
    <dbReference type="NCBI Taxonomy" id="412755"/>
    <lineage>
        <taxon>unclassified sequences</taxon>
        <taxon>metagenomes</taxon>
        <taxon>ecological metagenomes</taxon>
    </lineage>
</organism>
<name>X0UWP5_9ZZZZ</name>
<sequence length="124" mass="13344">MPRIVNQDVLVRRGLWAVPYRLKAGPNGSGVNRMDTDDILAPHTPTKAPSNGSDCVLVSTGDKGPNVSETEGPRRVKIAVCAQNRFSGTGTVFPSRGSWVRVPFPAAGLFPEIVDEAGHFARLY</sequence>
<proteinExistence type="predicted"/>
<comment type="caution">
    <text evidence="1">The sequence shown here is derived from an EMBL/GenBank/DDBJ whole genome shotgun (WGS) entry which is preliminary data.</text>
</comment>
<protein>
    <submittedName>
        <fullName evidence="1">Uncharacterized protein</fullName>
    </submittedName>
</protein>
<gene>
    <name evidence="1" type="ORF">S01H1_34431</name>
</gene>
<reference evidence="1" key="1">
    <citation type="journal article" date="2014" name="Front. Microbiol.">
        <title>High frequency of phylogenetically diverse reductive dehalogenase-homologous genes in deep subseafloor sedimentary metagenomes.</title>
        <authorList>
            <person name="Kawai M."/>
            <person name="Futagami T."/>
            <person name="Toyoda A."/>
            <person name="Takaki Y."/>
            <person name="Nishi S."/>
            <person name="Hori S."/>
            <person name="Arai W."/>
            <person name="Tsubouchi T."/>
            <person name="Morono Y."/>
            <person name="Uchiyama I."/>
            <person name="Ito T."/>
            <person name="Fujiyama A."/>
            <person name="Inagaki F."/>
            <person name="Takami H."/>
        </authorList>
    </citation>
    <scope>NUCLEOTIDE SEQUENCE</scope>
    <source>
        <strain evidence="1">Expedition CK06-06</strain>
    </source>
</reference>